<reference evidence="4" key="1">
    <citation type="submission" date="2022-05" db="EMBL/GenBank/DDBJ databases">
        <title>The Musa troglodytarum L. genome provides insights into the mechanism of non-climacteric behaviour and enrichment of carotenoids.</title>
        <authorList>
            <person name="Wang J."/>
        </authorList>
    </citation>
    <scope>NUCLEOTIDE SEQUENCE</scope>
    <source>
        <tissue evidence="4">Leaf</tissue>
    </source>
</reference>
<sequence>MHKLCSTKCLNEPLTNVTLEVKGETQLRNLANKLKKEGIDHKLWVQQPEDLPTCLTTRPCPKSQKTETALYVTRSHNRTIQVNPRIPRGASAIG</sequence>
<dbReference type="InterPro" id="IPR042237">
    <property type="entry name" value="PTRHD1"/>
</dbReference>
<evidence type="ECO:0000313" key="4">
    <source>
        <dbReference type="EMBL" id="URD86068.1"/>
    </source>
</evidence>
<dbReference type="GO" id="GO:0004045">
    <property type="term" value="F:peptidyl-tRNA hydrolase activity"/>
    <property type="evidence" value="ECO:0007669"/>
    <property type="project" value="UniProtKB-EC"/>
</dbReference>
<protein>
    <recommendedName>
        <fullName evidence="1">peptidyl-tRNA hydrolase</fullName>
        <ecNumber evidence="1">3.1.1.29</ecNumber>
    </recommendedName>
</protein>
<gene>
    <name evidence="4" type="ORF">MUK42_27077</name>
</gene>
<dbReference type="PANTHER" id="PTHR46194:SF1">
    <property type="entry name" value="PEPTIDYL-TRNA HYDROLASE PTRHD1-RELATED"/>
    <property type="match status" value="1"/>
</dbReference>
<keyword evidence="5" id="KW-1185">Reference proteome</keyword>
<proteinExistence type="predicted"/>
<keyword evidence="2 4" id="KW-0378">Hydrolase</keyword>
<dbReference type="InterPro" id="IPR023476">
    <property type="entry name" value="Pep_tRNA_hydro_II_dom_sf"/>
</dbReference>
<dbReference type="SUPFAM" id="SSF102462">
    <property type="entry name" value="Peptidyl-tRNA hydrolase II"/>
    <property type="match status" value="1"/>
</dbReference>
<dbReference type="EC" id="3.1.1.29" evidence="1"/>
<evidence type="ECO:0000256" key="2">
    <source>
        <dbReference type="ARBA" id="ARBA00022801"/>
    </source>
</evidence>
<dbReference type="InterPro" id="IPR002833">
    <property type="entry name" value="PTH2"/>
</dbReference>
<organism evidence="4 5">
    <name type="scientific">Musa troglodytarum</name>
    <name type="common">fe'i banana</name>
    <dbReference type="NCBI Taxonomy" id="320322"/>
    <lineage>
        <taxon>Eukaryota</taxon>
        <taxon>Viridiplantae</taxon>
        <taxon>Streptophyta</taxon>
        <taxon>Embryophyta</taxon>
        <taxon>Tracheophyta</taxon>
        <taxon>Spermatophyta</taxon>
        <taxon>Magnoliopsida</taxon>
        <taxon>Liliopsida</taxon>
        <taxon>Zingiberales</taxon>
        <taxon>Musaceae</taxon>
        <taxon>Musa</taxon>
    </lineage>
</organism>
<dbReference type="PANTHER" id="PTHR46194">
    <property type="entry name" value="PEPTIDYL-TRNA HYDROLASE PTRHD1-RELATED"/>
    <property type="match status" value="1"/>
</dbReference>
<evidence type="ECO:0000256" key="3">
    <source>
        <dbReference type="ARBA" id="ARBA00048707"/>
    </source>
</evidence>
<evidence type="ECO:0000256" key="1">
    <source>
        <dbReference type="ARBA" id="ARBA00013260"/>
    </source>
</evidence>
<dbReference type="EMBL" id="CP097504">
    <property type="protein sequence ID" value="URD86068.1"/>
    <property type="molecule type" value="Genomic_DNA"/>
</dbReference>
<name>A0A9E7JM34_9LILI</name>
<dbReference type="Pfam" id="PF01981">
    <property type="entry name" value="PTH2"/>
    <property type="match status" value="1"/>
</dbReference>
<dbReference type="Proteomes" id="UP001055439">
    <property type="component" value="Chromosome 2"/>
</dbReference>
<dbReference type="AlphaFoldDB" id="A0A9E7JM34"/>
<dbReference type="OrthoDB" id="201213at2759"/>
<comment type="catalytic activity">
    <reaction evidence="3">
        <text>an N-acyl-L-alpha-aminoacyl-tRNA + H2O = an N-acyl-L-amino acid + a tRNA + H(+)</text>
        <dbReference type="Rhea" id="RHEA:54448"/>
        <dbReference type="Rhea" id="RHEA-COMP:10123"/>
        <dbReference type="Rhea" id="RHEA-COMP:13883"/>
        <dbReference type="ChEBI" id="CHEBI:15377"/>
        <dbReference type="ChEBI" id="CHEBI:15378"/>
        <dbReference type="ChEBI" id="CHEBI:59874"/>
        <dbReference type="ChEBI" id="CHEBI:78442"/>
        <dbReference type="ChEBI" id="CHEBI:138191"/>
        <dbReference type="EC" id="3.1.1.29"/>
    </reaction>
</comment>
<evidence type="ECO:0000313" key="5">
    <source>
        <dbReference type="Proteomes" id="UP001055439"/>
    </source>
</evidence>
<accession>A0A9E7JM34</accession>